<dbReference type="EMBL" id="JAJJMA010071095">
    <property type="protein sequence ID" value="MCL7027696.1"/>
    <property type="molecule type" value="Genomic_DNA"/>
</dbReference>
<evidence type="ECO:0000313" key="2">
    <source>
        <dbReference type="EMBL" id="MCL7027696.1"/>
    </source>
</evidence>
<keyword evidence="3" id="KW-1185">Reference proteome</keyword>
<evidence type="ECO:0000256" key="1">
    <source>
        <dbReference type="SAM" id="MobiDB-lite"/>
    </source>
</evidence>
<reference evidence="2" key="1">
    <citation type="submission" date="2022-03" db="EMBL/GenBank/DDBJ databases">
        <title>A functionally conserved STORR gene fusion in Papaver species that diverged 16.8 million years ago.</title>
        <authorList>
            <person name="Catania T."/>
        </authorList>
    </citation>
    <scope>NUCLEOTIDE SEQUENCE</scope>
    <source>
        <strain evidence="2">S-191538</strain>
    </source>
</reference>
<proteinExistence type="predicted"/>
<feature type="region of interest" description="Disordered" evidence="1">
    <location>
        <begin position="26"/>
        <end position="155"/>
    </location>
</feature>
<feature type="compositionally biased region" description="Basic and acidic residues" evidence="1">
    <location>
        <begin position="34"/>
        <end position="52"/>
    </location>
</feature>
<name>A0AA41V1U5_PAPNU</name>
<feature type="region of interest" description="Disordered" evidence="1">
    <location>
        <begin position="1"/>
        <end position="20"/>
    </location>
</feature>
<dbReference type="Proteomes" id="UP001177140">
    <property type="component" value="Unassembled WGS sequence"/>
</dbReference>
<dbReference type="AlphaFoldDB" id="A0AA41V1U5"/>
<sequence length="326" mass="36208">MEGYKVPNLHHNPGIPWQAQVREPMYGVNLNESESERQSQAEMEAQQREDRLKQRRIRDKARRSLMTEQEKEAVREKKRNAYHKRKVGFSGDEKKAVNEAADTSTGRPHLGATRKADDIPSIVSVGGSEVSSLPQSPKIPEQAQHRVDEGKSTRSTDIEPKEMTEIVNVVEPASLYLMFFQTAPDEKSRSCKFCGQSYPIKTAYGNLGRHLKYRHPGYDKMGDAVSSPSPQPAAAMSEKVDMMGDAIPSLLPQPITSVKESAEKKGDAVPSPSAQLIRTETNTSNSMSDAIYSPLFLSVSTVSEVAQSQVKHSRTDHESCKNEHTS</sequence>
<feature type="compositionally biased region" description="Basic and acidic residues" evidence="1">
    <location>
        <begin position="313"/>
        <end position="326"/>
    </location>
</feature>
<gene>
    <name evidence="2" type="ORF">MKW94_021801</name>
</gene>
<feature type="compositionally biased region" description="Basic residues" evidence="1">
    <location>
        <begin position="53"/>
        <end position="63"/>
    </location>
</feature>
<feature type="compositionally biased region" description="Basic residues" evidence="1">
    <location>
        <begin position="76"/>
        <end position="87"/>
    </location>
</feature>
<feature type="compositionally biased region" description="Low complexity" evidence="1">
    <location>
        <begin position="121"/>
        <end position="132"/>
    </location>
</feature>
<evidence type="ECO:0000313" key="3">
    <source>
        <dbReference type="Proteomes" id="UP001177140"/>
    </source>
</evidence>
<comment type="caution">
    <text evidence="2">The sequence shown here is derived from an EMBL/GenBank/DDBJ whole genome shotgun (WGS) entry which is preliminary data.</text>
</comment>
<feature type="region of interest" description="Disordered" evidence="1">
    <location>
        <begin position="306"/>
        <end position="326"/>
    </location>
</feature>
<accession>A0AA41V1U5</accession>
<protein>
    <submittedName>
        <fullName evidence="2">Uncharacterized protein</fullName>
    </submittedName>
</protein>
<organism evidence="2 3">
    <name type="scientific">Papaver nudicaule</name>
    <name type="common">Iceland poppy</name>
    <dbReference type="NCBI Taxonomy" id="74823"/>
    <lineage>
        <taxon>Eukaryota</taxon>
        <taxon>Viridiplantae</taxon>
        <taxon>Streptophyta</taxon>
        <taxon>Embryophyta</taxon>
        <taxon>Tracheophyta</taxon>
        <taxon>Spermatophyta</taxon>
        <taxon>Magnoliopsida</taxon>
        <taxon>Ranunculales</taxon>
        <taxon>Papaveraceae</taxon>
        <taxon>Papaveroideae</taxon>
        <taxon>Papaver</taxon>
    </lineage>
</organism>
<feature type="compositionally biased region" description="Basic and acidic residues" evidence="1">
    <location>
        <begin position="143"/>
        <end position="155"/>
    </location>
</feature>